<dbReference type="PANTHER" id="PTHR13906">
    <property type="entry name" value="PORCUPINE"/>
    <property type="match status" value="1"/>
</dbReference>
<feature type="transmembrane region" description="Helical" evidence="8">
    <location>
        <begin position="436"/>
        <end position="454"/>
    </location>
</feature>
<keyword evidence="4 8" id="KW-1133">Transmembrane helix</keyword>
<dbReference type="GO" id="GO:0047184">
    <property type="term" value="F:1-acylglycerophosphocholine O-acyltransferase activity"/>
    <property type="evidence" value="ECO:0007669"/>
    <property type="project" value="TreeGrafter"/>
</dbReference>
<organism evidence="9 10">
    <name type="scientific">Clathrus columnatus</name>
    <dbReference type="NCBI Taxonomy" id="1419009"/>
    <lineage>
        <taxon>Eukaryota</taxon>
        <taxon>Fungi</taxon>
        <taxon>Dikarya</taxon>
        <taxon>Basidiomycota</taxon>
        <taxon>Agaricomycotina</taxon>
        <taxon>Agaricomycetes</taxon>
        <taxon>Phallomycetidae</taxon>
        <taxon>Phallales</taxon>
        <taxon>Clathraceae</taxon>
        <taxon>Clathrus</taxon>
    </lineage>
</organism>
<evidence type="ECO:0000256" key="7">
    <source>
        <dbReference type="SAM" id="MobiDB-lite"/>
    </source>
</evidence>
<evidence type="ECO:0000256" key="1">
    <source>
        <dbReference type="ARBA" id="ARBA00004141"/>
    </source>
</evidence>
<dbReference type="GO" id="GO:0016020">
    <property type="term" value="C:membrane"/>
    <property type="evidence" value="ECO:0007669"/>
    <property type="project" value="UniProtKB-SubCell"/>
</dbReference>
<evidence type="ECO:0000256" key="4">
    <source>
        <dbReference type="ARBA" id="ARBA00022989"/>
    </source>
</evidence>
<comment type="subcellular location">
    <subcellularLocation>
        <location evidence="1">Membrane</location>
        <topology evidence="1">Multi-pass membrane protein</topology>
    </subcellularLocation>
</comment>
<evidence type="ECO:0000256" key="2">
    <source>
        <dbReference type="ARBA" id="ARBA00022679"/>
    </source>
</evidence>
<evidence type="ECO:0000256" key="5">
    <source>
        <dbReference type="ARBA" id="ARBA00023136"/>
    </source>
</evidence>
<dbReference type="InterPro" id="IPR004299">
    <property type="entry name" value="MBOAT_fam"/>
</dbReference>
<accession>A0AAV5A0R4</accession>
<name>A0AAV5A0R4_9AGAM</name>
<feature type="transmembrane region" description="Helical" evidence="8">
    <location>
        <begin position="401"/>
        <end position="424"/>
    </location>
</feature>
<evidence type="ECO:0000313" key="9">
    <source>
        <dbReference type="EMBL" id="GJJ07177.1"/>
    </source>
</evidence>
<dbReference type="GO" id="GO:0003841">
    <property type="term" value="F:1-acylglycerol-3-phosphate O-acyltransferase activity"/>
    <property type="evidence" value="ECO:0007669"/>
    <property type="project" value="TreeGrafter"/>
</dbReference>
<comment type="caution">
    <text evidence="9">The sequence shown here is derived from an EMBL/GenBank/DDBJ whole genome shotgun (WGS) entry which is preliminary data.</text>
</comment>
<dbReference type="Pfam" id="PF03062">
    <property type="entry name" value="MBOAT"/>
    <property type="match status" value="1"/>
</dbReference>
<keyword evidence="3 8" id="KW-0812">Transmembrane</keyword>
<sequence>MVALFDSLAAATGSIYVRIPRTWPGLKHLFTLIMSFTFLCLVMGLWSGTLQLLGATLLTYFLAATFRGHTMPWIVFTAVMGHLTISHIYRALNKTAYETFEISGPQMVLTMKLTTFAWNVFDGRRPVEELDAWQKKNRVVKFPSLLEFLGYAILVGPSLEYMTYASLIDGSLFASSQSGDKGRYVPRGRKRVAYTKLLIGFISLGIYVSFSGSYTFQVASADAWLSKSPFMRIMELQLMGTIERCKYYAVWLLAEVRSTIIIRGFLRILPQGAAILTGLGFDGYTATGGSRWSGAANVDILEIELPSSPKTYFDAWNMKTNIWLRETIYKRVARKGKKPGFKSTMCTFVTSAFWHGIGFGYYLAFVYGGFVSAVARQCRRTLRPYFVSDTNSSHATHSKRLYDIMGTISTTLAINFAAAPFFFSRLQEALEIWKRVNWYGLWMIGVPYIFFTFFKTSHTTSEKKKEVKGQISPSSAELSARSTPEPFTVVPVDTMISKRS</sequence>
<evidence type="ECO:0000256" key="3">
    <source>
        <dbReference type="ARBA" id="ARBA00022692"/>
    </source>
</evidence>
<feature type="transmembrane region" description="Helical" evidence="8">
    <location>
        <begin position="197"/>
        <end position="216"/>
    </location>
</feature>
<evidence type="ECO:0000256" key="6">
    <source>
        <dbReference type="ARBA" id="ARBA00023315"/>
    </source>
</evidence>
<evidence type="ECO:0000313" key="10">
    <source>
        <dbReference type="Proteomes" id="UP001050691"/>
    </source>
</evidence>
<dbReference type="Proteomes" id="UP001050691">
    <property type="component" value="Unassembled WGS sequence"/>
</dbReference>
<feature type="transmembrane region" description="Helical" evidence="8">
    <location>
        <begin position="29"/>
        <end position="53"/>
    </location>
</feature>
<gene>
    <name evidence="9" type="ORF">Clacol_001377</name>
</gene>
<protein>
    <submittedName>
        <fullName evidence="9">Uncharacterized protein</fullName>
    </submittedName>
</protein>
<dbReference type="InterPro" id="IPR049941">
    <property type="entry name" value="LPLAT_7/PORCN-like"/>
</dbReference>
<dbReference type="GO" id="GO:0030258">
    <property type="term" value="P:lipid modification"/>
    <property type="evidence" value="ECO:0007669"/>
    <property type="project" value="TreeGrafter"/>
</dbReference>
<reference evidence="9" key="1">
    <citation type="submission" date="2021-10" db="EMBL/GenBank/DDBJ databases">
        <title>De novo Genome Assembly of Clathrus columnatus (Basidiomycota, Fungi) Using Illumina and Nanopore Sequence Data.</title>
        <authorList>
            <person name="Ogiso-Tanaka E."/>
            <person name="Itagaki H."/>
            <person name="Hosoya T."/>
            <person name="Hosaka K."/>
        </authorList>
    </citation>
    <scope>NUCLEOTIDE SEQUENCE</scope>
    <source>
        <strain evidence="9">MO-923</strain>
    </source>
</reference>
<feature type="transmembrane region" description="Helical" evidence="8">
    <location>
        <begin position="73"/>
        <end position="92"/>
    </location>
</feature>
<dbReference type="GO" id="GO:0046474">
    <property type="term" value="P:glycerophospholipid biosynthetic process"/>
    <property type="evidence" value="ECO:0007669"/>
    <property type="project" value="TreeGrafter"/>
</dbReference>
<dbReference type="AlphaFoldDB" id="A0AAV5A0R4"/>
<proteinExistence type="predicted"/>
<keyword evidence="10" id="KW-1185">Reference proteome</keyword>
<dbReference type="GO" id="GO:0005783">
    <property type="term" value="C:endoplasmic reticulum"/>
    <property type="evidence" value="ECO:0007669"/>
    <property type="project" value="TreeGrafter"/>
</dbReference>
<keyword evidence="2" id="KW-0808">Transferase</keyword>
<dbReference type="EMBL" id="BPWL01000002">
    <property type="protein sequence ID" value="GJJ07177.1"/>
    <property type="molecule type" value="Genomic_DNA"/>
</dbReference>
<feature type="transmembrane region" description="Helical" evidence="8">
    <location>
        <begin position="352"/>
        <end position="375"/>
    </location>
</feature>
<feature type="region of interest" description="Disordered" evidence="7">
    <location>
        <begin position="464"/>
        <end position="483"/>
    </location>
</feature>
<evidence type="ECO:0000256" key="8">
    <source>
        <dbReference type="SAM" id="Phobius"/>
    </source>
</evidence>
<keyword evidence="6" id="KW-0012">Acyltransferase</keyword>
<dbReference type="PANTHER" id="PTHR13906:SF4">
    <property type="entry name" value="LYSOPHOSPHOLIPID ACYLTRANSFERASE 6"/>
    <property type="match status" value="1"/>
</dbReference>
<feature type="compositionally biased region" description="Polar residues" evidence="7">
    <location>
        <begin position="471"/>
        <end position="482"/>
    </location>
</feature>
<keyword evidence="5 8" id="KW-0472">Membrane</keyword>